<keyword evidence="6" id="KW-0227">DNA damage</keyword>
<name>A0ABD6ER47_9BILA</name>
<organism evidence="12 13">
    <name type="scientific">Gnathostoma spinigerum</name>
    <dbReference type="NCBI Taxonomy" id="75299"/>
    <lineage>
        <taxon>Eukaryota</taxon>
        <taxon>Metazoa</taxon>
        <taxon>Ecdysozoa</taxon>
        <taxon>Nematoda</taxon>
        <taxon>Chromadorea</taxon>
        <taxon>Rhabditida</taxon>
        <taxon>Spirurina</taxon>
        <taxon>Gnathostomatomorpha</taxon>
        <taxon>Gnathostomatoidea</taxon>
        <taxon>Gnathostomatidae</taxon>
        <taxon>Gnathostoma</taxon>
    </lineage>
</organism>
<keyword evidence="13" id="KW-1185">Reference proteome</keyword>
<evidence type="ECO:0000256" key="2">
    <source>
        <dbReference type="ARBA" id="ARBA00004286"/>
    </source>
</evidence>
<protein>
    <submittedName>
        <fullName evidence="12">Uncharacterized protein</fullName>
    </submittedName>
</protein>
<keyword evidence="8" id="KW-0175">Coiled coil</keyword>
<evidence type="ECO:0000313" key="12">
    <source>
        <dbReference type="EMBL" id="MFH4982326.1"/>
    </source>
</evidence>
<keyword evidence="9" id="KW-0233">DNA recombination</keyword>
<dbReference type="Gene3D" id="3.40.50.300">
    <property type="entry name" value="P-loop containing nucleotide triphosphate hydrolases"/>
    <property type="match status" value="1"/>
</dbReference>
<evidence type="ECO:0000256" key="11">
    <source>
        <dbReference type="ARBA" id="ARBA00023242"/>
    </source>
</evidence>
<dbReference type="PANTHER" id="PTHR19306:SF6">
    <property type="entry name" value="STRUCTURAL MAINTENANCE OF CHROMOSOMES PROTEIN 6"/>
    <property type="match status" value="1"/>
</dbReference>
<evidence type="ECO:0000256" key="4">
    <source>
        <dbReference type="ARBA" id="ARBA00022454"/>
    </source>
</evidence>
<dbReference type="GO" id="GO:0005524">
    <property type="term" value="F:ATP binding"/>
    <property type="evidence" value="ECO:0007669"/>
    <property type="project" value="UniProtKB-KW"/>
</dbReference>
<dbReference type="GO" id="GO:0005694">
    <property type="term" value="C:chromosome"/>
    <property type="evidence" value="ECO:0007669"/>
    <property type="project" value="UniProtKB-SubCell"/>
</dbReference>
<dbReference type="AlphaFoldDB" id="A0ABD6ER47"/>
<evidence type="ECO:0000256" key="5">
    <source>
        <dbReference type="ARBA" id="ARBA00022741"/>
    </source>
</evidence>
<evidence type="ECO:0000256" key="8">
    <source>
        <dbReference type="ARBA" id="ARBA00023054"/>
    </source>
</evidence>
<evidence type="ECO:0000256" key="6">
    <source>
        <dbReference type="ARBA" id="ARBA00022763"/>
    </source>
</evidence>
<evidence type="ECO:0000313" key="13">
    <source>
        <dbReference type="Proteomes" id="UP001608902"/>
    </source>
</evidence>
<keyword evidence="11" id="KW-0539">Nucleus</keyword>
<dbReference type="GO" id="GO:0005634">
    <property type="term" value="C:nucleus"/>
    <property type="evidence" value="ECO:0007669"/>
    <property type="project" value="UniProtKB-SubCell"/>
</dbReference>
<keyword evidence="7" id="KW-0067">ATP-binding</keyword>
<dbReference type="PANTHER" id="PTHR19306">
    <property type="entry name" value="STRUCTURAL MAINTENANCE OF CHROMOSOMES 5,6 SMC5, SMC6"/>
    <property type="match status" value="1"/>
</dbReference>
<dbReference type="GO" id="GO:0006281">
    <property type="term" value="P:DNA repair"/>
    <property type="evidence" value="ECO:0007669"/>
    <property type="project" value="UniProtKB-KW"/>
</dbReference>
<dbReference type="SUPFAM" id="SSF52540">
    <property type="entry name" value="P-loop containing nucleoside triphosphate hydrolases"/>
    <property type="match status" value="1"/>
</dbReference>
<proteinExistence type="inferred from homology"/>
<comment type="caution">
    <text evidence="12">The sequence shown here is derived from an EMBL/GenBank/DDBJ whole genome shotgun (WGS) entry which is preliminary data.</text>
</comment>
<evidence type="ECO:0000256" key="9">
    <source>
        <dbReference type="ARBA" id="ARBA00023172"/>
    </source>
</evidence>
<dbReference type="EMBL" id="JBGFUD010009010">
    <property type="protein sequence ID" value="MFH4982326.1"/>
    <property type="molecule type" value="Genomic_DNA"/>
</dbReference>
<keyword evidence="4" id="KW-0158">Chromosome</keyword>
<comment type="similarity">
    <text evidence="3">Belongs to the SMC family. SMC6 subfamily.</text>
</comment>
<gene>
    <name evidence="12" type="ORF">AB6A40_009035</name>
</gene>
<evidence type="ECO:0000256" key="7">
    <source>
        <dbReference type="ARBA" id="ARBA00022840"/>
    </source>
</evidence>
<keyword evidence="10" id="KW-0234">DNA repair</keyword>
<evidence type="ECO:0000256" key="3">
    <source>
        <dbReference type="ARBA" id="ARBA00006793"/>
    </source>
</evidence>
<dbReference type="InterPro" id="IPR027417">
    <property type="entry name" value="P-loop_NTPase"/>
</dbReference>
<reference evidence="12 13" key="1">
    <citation type="submission" date="2024-08" db="EMBL/GenBank/DDBJ databases">
        <title>Gnathostoma spinigerum genome.</title>
        <authorList>
            <person name="Gonzalez-Bertolin B."/>
            <person name="Monzon S."/>
            <person name="Zaballos A."/>
            <person name="Jimenez P."/>
            <person name="Dekumyoy P."/>
            <person name="Varona S."/>
            <person name="Cuesta I."/>
            <person name="Sumanam S."/>
            <person name="Adisakwattana P."/>
            <person name="Gasser R.B."/>
            <person name="Hernandez-Gonzalez A."/>
            <person name="Young N.D."/>
            <person name="Perteguer M.J."/>
        </authorList>
    </citation>
    <scope>NUCLEOTIDE SEQUENCE [LARGE SCALE GENOMIC DNA]</scope>
    <source>
        <strain evidence="12">AL3</strain>
        <tissue evidence="12">Liver</tissue>
    </source>
</reference>
<dbReference type="Proteomes" id="UP001608902">
    <property type="component" value="Unassembled WGS sequence"/>
</dbReference>
<accession>A0ABD6ER47</accession>
<evidence type="ECO:0000256" key="1">
    <source>
        <dbReference type="ARBA" id="ARBA00004123"/>
    </source>
</evidence>
<sequence length="82" mass="9867">MSLWEIMDSPFRLLDEFDVFMDLFNRKMVMEMLIDLATKEYKSNQFLFFTPQGVKEVVSREGVQIFEMPKLALRTKFVFQED</sequence>
<comment type="subcellular location">
    <subcellularLocation>
        <location evidence="2">Chromosome</location>
    </subcellularLocation>
    <subcellularLocation>
        <location evidence="1">Nucleus</location>
    </subcellularLocation>
</comment>
<dbReference type="GO" id="GO:0006310">
    <property type="term" value="P:DNA recombination"/>
    <property type="evidence" value="ECO:0007669"/>
    <property type="project" value="UniProtKB-KW"/>
</dbReference>
<keyword evidence="5" id="KW-0547">Nucleotide-binding</keyword>
<evidence type="ECO:0000256" key="10">
    <source>
        <dbReference type="ARBA" id="ARBA00023204"/>
    </source>
</evidence>